<feature type="compositionally biased region" description="Basic residues" evidence="1">
    <location>
        <begin position="223"/>
        <end position="236"/>
    </location>
</feature>
<feature type="region of interest" description="Disordered" evidence="1">
    <location>
        <begin position="71"/>
        <end position="156"/>
    </location>
</feature>
<dbReference type="RefSeq" id="XP_007769150.1">
    <property type="nucleotide sequence ID" value="XM_007770960.1"/>
</dbReference>
<organism evidence="2 3">
    <name type="scientific">Coniophora puteana (strain RWD-64-598)</name>
    <name type="common">Brown rot fungus</name>
    <dbReference type="NCBI Taxonomy" id="741705"/>
    <lineage>
        <taxon>Eukaryota</taxon>
        <taxon>Fungi</taxon>
        <taxon>Dikarya</taxon>
        <taxon>Basidiomycota</taxon>
        <taxon>Agaricomycotina</taxon>
        <taxon>Agaricomycetes</taxon>
        <taxon>Agaricomycetidae</taxon>
        <taxon>Boletales</taxon>
        <taxon>Coniophorineae</taxon>
        <taxon>Coniophoraceae</taxon>
        <taxon>Coniophora</taxon>
    </lineage>
</organism>
<sequence length="236" mass="24349">MFAIIVSAEFSSHLPLVLRIFYDRGTSRWANVQLPQSNSNVAVLAIAAGVLASGVIRFQLVQLANVASPPQAGGIGGSGVNNDTGSSAGPKIARFSPYPVTSPRKATMVESVEPSGEGSLQSGKHVADDAPDDVDECASNDGAQTSQESSSASSNTLRSVDATRVASAEAPALASVFASLDEAQIMALLNARTLMQGASIGVPESSRDGSSAVPPFEEDQGGRTRKTRKSKSTSKK</sequence>
<evidence type="ECO:0000313" key="3">
    <source>
        <dbReference type="Proteomes" id="UP000053558"/>
    </source>
</evidence>
<feature type="compositionally biased region" description="Acidic residues" evidence="1">
    <location>
        <begin position="129"/>
        <end position="138"/>
    </location>
</feature>
<feature type="region of interest" description="Disordered" evidence="1">
    <location>
        <begin position="200"/>
        <end position="236"/>
    </location>
</feature>
<protein>
    <submittedName>
        <fullName evidence="2">Uncharacterized protein</fullName>
    </submittedName>
</protein>
<dbReference type="KEGG" id="cput:CONPUDRAFT_73880"/>
<name>A0A5M3MNX2_CONPW</name>
<gene>
    <name evidence="2" type="ORF">CONPUDRAFT_73880</name>
</gene>
<evidence type="ECO:0000313" key="2">
    <source>
        <dbReference type="EMBL" id="EIW80868.1"/>
    </source>
</evidence>
<dbReference type="EMBL" id="JH711579">
    <property type="protein sequence ID" value="EIW80868.1"/>
    <property type="molecule type" value="Genomic_DNA"/>
</dbReference>
<reference evidence="3" key="1">
    <citation type="journal article" date="2012" name="Science">
        <title>The Paleozoic origin of enzymatic lignin decomposition reconstructed from 31 fungal genomes.</title>
        <authorList>
            <person name="Floudas D."/>
            <person name="Binder M."/>
            <person name="Riley R."/>
            <person name="Barry K."/>
            <person name="Blanchette R.A."/>
            <person name="Henrissat B."/>
            <person name="Martinez A.T."/>
            <person name="Otillar R."/>
            <person name="Spatafora J.W."/>
            <person name="Yadav J.S."/>
            <person name="Aerts A."/>
            <person name="Benoit I."/>
            <person name="Boyd A."/>
            <person name="Carlson A."/>
            <person name="Copeland A."/>
            <person name="Coutinho P.M."/>
            <person name="de Vries R.P."/>
            <person name="Ferreira P."/>
            <person name="Findley K."/>
            <person name="Foster B."/>
            <person name="Gaskell J."/>
            <person name="Glotzer D."/>
            <person name="Gorecki P."/>
            <person name="Heitman J."/>
            <person name="Hesse C."/>
            <person name="Hori C."/>
            <person name="Igarashi K."/>
            <person name="Jurgens J.A."/>
            <person name="Kallen N."/>
            <person name="Kersten P."/>
            <person name="Kohler A."/>
            <person name="Kuees U."/>
            <person name="Kumar T.K.A."/>
            <person name="Kuo A."/>
            <person name="LaButti K."/>
            <person name="Larrondo L.F."/>
            <person name="Lindquist E."/>
            <person name="Ling A."/>
            <person name="Lombard V."/>
            <person name="Lucas S."/>
            <person name="Lundell T."/>
            <person name="Martin R."/>
            <person name="McLaughlin D.J."/>
            <person name="Morgenstern I."/>
            <person name="Morin E."/>
            <person name="Murat C."/>
            <person name="Nagy L.G."/>
            <person name="Nolan M."/>
            <person name="Ohm R.A."/>
            <person name="Patyshakuliyeva A."/>
            <person name="Rokas A."/>
            <person name="Ruiz-Duenas F.J."/>
            <person name="Sabat G."/>
            <person name="Salamov A."/>
            <person name="Samejima M."/>
            <person name="Schmutz J."/>
            <person name="Slot J.C."/>
            <person name="St John F."/>
            <person name="Stenlid J."/>
            <person name="Sun H."/>
            <person name="Sun S."/>
            <person name="Syed K."/>
            <person name="Tsang A."/>
            <person name="Wiebenga A."/>
            <person name="Young D."/>
            <person name="Pisabarro A."/>
            <person name="Eastwood D.C."/>
            <person name="Martin F."/>
            <person name="Cullen D."/>
            <person name="Grigoriev I.V."/>
            <person name="Hibbett D.S."/>
        </authorList>
    </citation>
    <scope>NUCLEOTIDE SEQUENCE [LARGE SCALE GENOMIC DNA]</scope>
    <source>
        <strain evidence="3">RWD-64-598 SS2</strain>
    </source>
</reference>
<evidence type="ECO:0000256" key="1">
    <source>
        <dbReference type="SAM" id="MobiDB-lite"/>
    </source>
</evidence>
<dbReference type="Proteomes" id="UP000053558">
    <property type="component" value="Unassembled WGS sequence"/>
</dbReference>
<keyword evidence="3" id="KW-1185">Reference proteome</keyword>
<feature type="compositionally biased region" description="Low complexity" evidence="1">
    <location>
        <begin position="143"/>
        <end position="154"/>
    </location>
</feature>
<dbReference type="AlphaFoldDB" id="A0A5M3MNX2"/>
<comment type="caution">
    <text evidence="2">The sequence shown here is derived from an EMBL/GenBank/DDBJ whole genome shotgun (WGS) entry which is preliminary data.</text>
</comment>
<accession>A0A5M3MNX2</accession>
<proteinExistence type="predicted"/>
<dbReference type="GeneID" id="19209173"/>